<dbReference type="Pfam" id="PF00149">
    <property type="entry name" value="Metallophos"/>
    <property type="match status" value="1"/>
</dbReference>
<dbReference type="PRINTS" id="PR01607">
    <property type="entry name" value="APYRASEFAMLY"/>
</dbReference>
<keyword evidence="2" id="KW-0547">Nucleotide-binding</keyword>
<evidence type="ECO:0000256" key="1">
    <source>
        <dbReference type="ARBA" id="ARBA00022729"/>
    </source>
</evidence>
<dbReference type="InterPro" id="IPR004843">
    <property type="entry name" value="Calcineurin-like_PHP"/>
</dbReference>
<gene>
    <name evidence="5" type="ORF">D7Z26_12465</name>
</gene>
<reference evidence="5 6" key="1">
    <citation type="submission" date="2018-10" db="EMBL/GenBank/DDBJ databases">
        <title>Cohnella sp. M2MS4P-1, whole genome shotgun sequence.</title>
        <authorList>
            <person name="Tuo L."/>
        </authorList>
    </citation>
    <scope>NUCLEOTIDE SEQUENCE [LARGE SCALE GENOMIC DNA]</scope>
    <source>
        <strain evidence="5 6">M2MS4P-1</strain>
    </source>
</reference>
<dbReference type="CDD" id="cd00845">
    <property type="entry name" value="MPP_UshA_N_like"/>
    <property type="match status" value="1"/>
</dbReference>
<dbReference type="OrthoDB" id="9793179at2"/>
<dbReference type="GO" id="GO:0000166">
    <property type="term" value="F:nucleotide binding"/>
    <property type="evidence" value="ECO:0007669"/>
    <property type="project" value="UniProtKB-KW"/>
</dbReference>
<comment type="caution">
    <text evidence="5">The sequence shown here is derived from an EMBL/GenBank/DDBJ whole genome shotgun (WGS) entry which is preliminary data.</text>
</comment>
<dbReference type="AlphaFoldDB" id="A0A494XX56"/>
<feature type="domain" description="Calcineurin-like phosphoesterase" evidence="3">
    <location>
        <begin position="2"/>
        <end position="197"/>
    </location>
</feature>
<protein>
    <submittedName>
        <fullName evidence="5">Bifunctional metallophosphatase/5'-nucleotidase</fullName>
    </submittedName>
</protein>
<dbReference type="GO" id="GO:0030288">
    <property type="term" value="C:outer membrane-bounded periplasmic space"/>
    <property type="evidence" value="ECO:0007669"/>
    <property type="project" value="TreeGrafter"/>
</dbReference>
<evidence type="ECO:0000256" key="2">
    <source>
        <dbReference type="RuleBase" id="RU362119"/>
    </source>
</evidence>
<dbReference type="InterPro" id="IPR036907">
    <property type="entry name" value="5'-Nucleotdase_C_sf"/>
</dbReference>
<dbReference type="SUPFAM" id="SSF56300">
    <property type="entry name" value="Metallo-dependent phosphatases"/>
    <property type="match status" value="1"/>
</dbReference>
<dbReference type="Proteomes" id="UP000282076">
    <property type="component" value="Unassembled WGS sequence"/>
</dbReference>
<comment type="similarity">
    <text evidence="2">Belongs to the 5'-nucleotidase family.</text>
</comment>
<dbReference type="PANTHER" id="PTHR11575">
    <property type="entry name" value="5'-NUCLEOTIDASE-RELATED"/>
    <property type="match status" value="1"/>
</dbReference>
<dbReference type="Gene3D" id="3.90.780.10">
    <property type="entry name" value="5'-Nucleotidase, C-terminal domain"/>
    <property type="match status" value="1"/>
</dbReference>
<dbReference type="InterPro" id="IPR008334">
    <property type="entry name" value="5'-Nucleotdase_C"/>
</dbReference>
<evidence type="ECO:0000259" key="3">
    <source>
        <dbReference type="Pfam" id="PF00149"/>
    </source>
</evidence>
<dbReference type="GO" id="GO:0009166">
    <property type="term" value="P:nucleotide catabolic process"/>
    <property type="evidence" value="ECO:0007669"/>
    <property type="project" value="InterPro"/>
</dbReference>
<accession>A0A494XX56</accession>
<evidence type="ECO:0000259" key="4">
    <source>
        <dbReference type="Pfam" id="PF02872"/>
    </source>
</evidence>
<dbReference type="GO" id="GO:0008768">
    <property type="term" value="F:UDP-sugar diphosphatase activity"/>
    <property type="evidence" value="ECO:0007669"/>
    <property type="project" value="TreeGrafter"/>
</dbReference>
<proteinExistence type="inferred from homology"/>
<dbReference type="InterPro" id="IPR006179">
    <property type="entry name" value="5_nucleotidase/apyrase"/>
</dbReference>
<dbReference type="SUPFAM" id="SSF55816">
    <property type="entry name" value="5'-nucleotidase (syn. UDP-sugar hydrolase), C-terminal domain"/>
    <property type="match status" value="1"/>
</dbReference>
<feature type="domain" description="5'-Nucleotidase C-terminal" evidence="4">
    <location>
        <begin position="279"/>
        <end position="417"/>
    </location>
</feature>
<dbReference type="EMBL" id="RBZM01000005">
    <property type="protein sequence ID" value="RKP54495.1"/>
    <property type="molecule type" value="Genomic_DNA"/>
</dbReference>
<dbReference type="PANTHER" id="PTHR11575:SF23">
    <property type="entry name" value="5-NUCLEOTIDASE FAMILY PROTEIN"/>
    <property type="match status" value="1"/>
</dbReference>
<organism evidence="5 6">
    <name type="scientific">Cohnella endophytica</name>
    <dbReference type="NCBI Taxonomy" id="2419778"/>
    <lineage>
        <taxon>Bacteria</taxon>
        <taxon>Bacillati</taxon>
        <taxon>Bacillota</taxon>
        <taxon>Bacilli</taxon>
        <taxon>Bacillales</taxon>
        <taxon>Paenibacillaceae</taxon>
        <taxon>Cohnella</taxon>
    </lineage>
</organism>
<keyword evidence="1" id="KW-0732">Signal</keyword>
<name>A0A494XX56_9BACL</name>
<dbReference type="Pfam" id="PF02872">
    <property type="entry name" value="5_nucleotid_C"/>
    <property type="match status" value="1"/>
</dbReference>
<evidence type="ECO:0000313" key="5">
    <source>
        <dbReference type="EMBL" id="RKP54495.1"/>
    </source>
</evidence>
<dbReference type="Gene3D" id="3.60.21.10">
    <property type="match status" value="1"/>
</dbReference>
<dbReference type="GO" id="GO:0008253">
    <property type="term" value="F:5'-nucleotidase activity"/>
    <property type="evidence" value="ECO:0007669"/>
    <property type="project" value="TreeGrafter"/>
</dbReference>
<sequence length="467" mass="51506">MLHTNDLHSHFEEASRIARYIAQTKDAVDADRLIVVDCGDFLDRARMETEGTKAAVNVALLERIGYDAVAFGNNEGLSYTLDELNGIFHETSVPIVCANMTMKETGAQPRWMVPTLKLVKSGIRLGFIGATAAYESYYKLLGWNVADPFEIVSREVERLRPEVDVLIVLSHLGLRFDERLAEGNPGIDLILGGHTHHLLEVPLTVGRTAICAAGKFGAYVGHLELEIGADGKLGKITGGSKATEDWLQDAGIDDLVGEFRELAKRDMNRQIALLQEPLDRRYDRESPLPTLLAGAVRRLTGAELGLVNAGQFLEGLPAGPVTEETIHAICPSPINPCAIKLDGKTIVRSLEESLLSEFQEMEIRGFGFRGKELGSLCVDGLAITADLAQAPYRKVKSVYVNGVPLDPERLYTVGTLDMFSFGVGYLGLKEGRDVRYFLPDFIRDLLSKALNEEDSVADCRMPRWRYE</sequence>
<dbReference type="InterPro" id="IPR029052">
    <property type="entry name" value="Metallo-depent_PP-like"/>
</dbReference>
<keyword evidence="2" id="KW-0378">Hydrolase</keyword>
<keyword evidence="6" id="KW-1185">Reference proteome</keyword>
<evidence type="ECO:0000313" key="6">
    <source>
        <dbReference type="Proteomes" id="UP000282076"/>
    </source>
</evidence>